<protein>
    <submittedName>
        <fullName evidence="1">Uncharacterized protein</fullName>
    </submittedName>
</protein>
<sequence>MALADALSRLMNSQKLENDDTVIASMSAEEDVGGMLTNVVRILQVTTAGIADRIHRDLVLKQRAKLI</sequence>
<proteinExistence type="predicted"/>
<name>A0A183PVZ4_9TREM</name>
<dbReference type="Proteomes" id="UP000269396">
    <property type="component" value="Unassembled WGS sequence"/>
</dbReference>
<dbReference type="AlphaFoldDB" id="A0A183PVZ4"/>
<accession>A0A183PVZ4</accession>
<evidence type="ECO:0000313" key="1">
    <source>
        <dbReference type="EMBL" id="VDP77337.1"/>
    </source>
</evidence>
<dbReference type="EMBL" id="UZAL01040641">
    <property type="protein sequence ID" value="VDP77337.1"/>
    <property type="molecule type" value="Genomic_DNA"/>
</dbReference>
<keyword evidence="2" id="KW-1185">Reference proteome</keyword>
<organism evidence="1 2">
    <name type="scientific">Schistosoma mattheei</name>
    <dbReference type="NCBI Taxonomy" id="31246"/>
    <lineage>
        <taxon>Eukaryota</taxon>
        <taxon>Metazoa</taxon>
        <taxon>Spiralia</taxon>
        <taxon>Lophotrochozoa</taxon>
        <taxon>Platyhelminthes</taxon>
        <taxon>Trematoda</taxon>
        <taxon>Digenea</taxon>
        <taxon>Strigeidida</taxon>
        <taxon>Schistosomatoidea</taxon>
        <taxon>Schistosomatidae</taxon>
        <taxon>Schistosoma</taxon>
    </lineage>
</organism>
<gene>
    <name evidence="1" type="ORF">SMTD_LOCUS18530</name>
</gene>
<evidence type="ECO:0000313" key="2">
    <source>
        <dbReference type="Proteomes" id="UP000269396"/>
    </source>
</evidence>
<reference evidence="1 2" key="1">
    <citation type="submission" date="2018-11" db="EMBL/GenBank/DDBJ databases">
        <authorList>
            <consortium name="Pathogen Informatics"/>
        </authorList>
    </citation>
    <scope>NUCLEOTIDE SEQUENCE [LARGE SCALE GENOMIC DNA]</scope>
    <source>
        <strain>Denwood</strain>
        <strain evidence="2">Zambia</strain>
    </source>
</reference>